<comment type="caution">
    <text evidence="1">The sequence shown here is derived from an EMBL/GenBank/DDBJ whole genome shotgun (WGS) entry which is preliminary data.</text>
</comment>
<dbReference type="Proteomes" id="UP000325081">
    <property type="component" value="Unassembled WGS sequence"/>
</dbReference>
<sequence>MHRCQAEYQLQLLMEEDFWKQKATVRWVAEGERNTRFFQGFVRQKHAKSYIHSIEADGSSLTQESQIRESAVAHFQTLFTSDRWSLVAPTIKIGFKSNMNFTQDSCTPSLCRLILNFVSSNIYPSRYRKKDNLTQLLAAFRFLRTLPGTSRPRSITPSASLHASATRPALHKTFIISSKAVSSTIPIGASSSKILQALATLPERQSPVEMARKQAAVGVTPLSIITCQNFNASSLRCSLNKLLISIVNSNHCSASSNLPFLHRLFTITPYVTGSGSKPSLCILWKSPMAVSKFPFLAYASIKASQAKIDVPLGITSLHQSQESNLVRPHTPCLHILKFFDSHFNITRFTIPFDHGVIRDDIRLDFAIFHKLKNLVSRLYVH</sequence>
<gene>
    <name evidence="1" type="ORF">STAS_16031</name>
</gene>
<dbReference type="EMBL" id="BKCP01005639">
    <property type="protein sequence ID" value="GER39419.1"/>
    <property type="molecule type" value="Genomic_DNA"/>
</dbReference>
<organism evidence="1 2">
    <name type="scientific">Striga asiatica</name>
    <name type="common">Asiatic witchweed</name>
    <name type="synonym">Buchnera asiatica</name>
    <dbReference type="NCBI Taxonomy" id="4170"/>
    <lineage>
        <taxon>Eukaryota</taxon>
        <taxon>Viridiplantae</taxon>
        <taxon>Streptophyta</taxon>
        <taxon>Embryophyta</taxon>
        <taxon>Tracheophyta</taxon>
        <taxon>Spermatophyta</taxon>
        <taxon>Magnoliopsida</taxon>
        <taxon>eudicotyledons</taxon>
        <taxon>Gunneridae</taxon>
        <taxon>Pentapetalae</taxon>
        <taxon>asterids</taxon>
        <taxon>lamiids</taxon>
        <taxon>Lamiales</taxon>
        <taxon>Orobanchaceae</taxon>
        <taxon>Buchnereae</taxon>
        <taxon>Striga</taxon>
    </lineage>
</organism>
<keyword evidence="2" id="KW-1185">Reference proteome</keyword>
<evidence type="ECO:0000313" key="1">
    <source>
        <dbReference type="EMBL" id="GER39419.1"/>
    </source>
</evidence>
<dbReference type="AlphaFoldDB" id="A0A5A7Q2Q9"/>
<reference evidence="2" key="1">
    <citation type="journal article" date="2019" name="Curr. Biol.">
        <title>Genome Sequence of Striga asiatica Provides Insight into the Evolution of Plant Parasitism.</title>
        <authorList>
            <person name="Yoshida S."/>
            <person name="Kim S."/>
            <person name="Wafula E.K."/>
            <person name="Tanskanen J."/>
            <person name="Kim Y.M."/>
            <person name="Honaas L."/>
            <person name="Yang Z."/>
            <person name="Spallek T."/>
            <person name="Conn C.E."/>
            <person name="Ichihashi Y."/>
            <person name="Cheong K."/>
            <person name="Cui S."/>
            <person name="Der J.P."/>
            <person name="Gundlach H."/>
            <person name="Jiao Y."/>
            <person name="Hori C."/>
            <person name="Ishida J.K."/>
            <person name="Kasahara H."/>
            <person name="Kiba T."/>
            <person name="Kim M.S."/>
            <person name="Koo N."/>
            <person name="Laohavisit A."/>
            <person name="Lee Y.H."/>
            <person name="Lumba S."/>
            <person name="McCourt P."/>
            <person name="Mortimer J.C."/>
            <person name="Mutuku J.M."/>
            <person name="Nomura T."/>
            <person name="Sasaki-Sekimoto Y."/>
            <person name="Seto Y."/>
            <person name="Wang Y."/>
            <person name="Wakatake T."/>
            <person name="Sakakibara H."/>
            <person name="Demura T."/>
            <person name="Yamaguchi S."/>
            <person name="Yoneyama K."/>
            <person name="Manabe R.I."/>
            <person name="Nelson D.C."/>
            <person name="Schulman A.H."/>
            <person name="Timko M.P."/>
            <person name="dePamphilis C.W."/>
            <person name="Choi D."/>
            <person name="Shirasu K."/>
        </authorList>
    </citation>
    <scope>NUCLEOTIDE SEQUENCE [LARGE SCALE GENOMIC DNA]</scope>
    <source>
        <strain evidence="2">cv. UVA1</strain>
    </source>
</reference>
<evidence type="ECO:0000313" key="2">
    <source>
        <dbReference type="Proteomes" id="UP000325081"/>
    </source>
</evidence>
<accession>A0A5A7Q2Q9</accession>
<dbReference type="OrthoDB" id="1741802at2759"/>
<name>A0A5A7Q2Q9_STRAF</name>
<protein>
    <submittedName>
        <fullName evidence="1">Indole-3-glycerol phosphate synthase</fullName>
    </submittedName>
</protein>
<proteinExistence type="predicted"/>